<dbReference type="RefSeq" id="WP_343941834.1">
    <property type="nucleotide sequence ID" value="NZ_BAAAHP010000075.1"/>
</dbReference>
<dbReference type="PROSITE" id="PS50850">
    <property type="entry name" value="MFS"/>
    <property type="match status" value="1"/>
</dbReference>
<evidence type="ECO:0000313" key="10">
    <source>
        <dbReference type="Proteomes" id="UP001499967"/>
    </source>
</evidence>
<keyword evidence="4 7" id="KW-0812">Transmembrane</keyword>
<dbReference type="Pfam" id="PF00083">
    <property type="entry name" value="Sugar_tr"/>
    <property type="match status" value="1"/>
</dbReference>
<evidence type="ECO:0000256" key="6">
    <source>
        <dbReference type="ARBA" id="ARBA00023136"/>
    </source>
</evidence>
<feature type="transmembrane region" description="Helical" evidence="7">
    <location>
        <begin position="354"/>
        <end position="372"/>
    </location>
</feature>
<feature type="transmembrane region" description="Helical" evidence="7">
    <location>
        <begin position="129"/>
        <end position="153"/>
    </location>
</feature>
<protein>
    <submittedName>
        <fullName evidence="9">MFS transporter</fullName>
    </submittedName>
</protein>
<evidence type="ECO:0000256" key="5">
    <source>
        <dbReference type="ARBA" id="ARBA00022989"/>
    </source>
</evidence>
<comment type="subcellular location">
    <subcellularLocation>
        <location evidence="1">Cell membrane</location>
        <topology evidence="1">Multi-pass membrane protein</topology>
    </subcellularLocation>
</comment>
<dbReference type="Pfam" id="PF07690">
    <property type="entry name" value="MFS_1"/>
    <property type="match status" value="1"/>
</dbReference>
<evidence type="ECO:0000259" key="8">
    <source>
        <dbReference type="PROSITE" id="PS50850"/>
    </source>
</evidence>
<dbReference type="InterPro" id="IPR005828">
    <property type="entry name" value="MFS_sugar_transport-like"/>
</dbReference>
<keyword evidence="6 7" id="KW-0472">Membrane</keyword>
<dbReference type="SUPFAM" id="SSF103473">
    <property type="entry name" value="MFS general substrate transporter"/>
    <property type="match status" value="1"/>
</dbReference>
<evidence type="ECO:0000256" key="1">
    <source>
        <dbReference type="ARBA" id="ARBA00004651"/>
    </source>
</evidence>
<feature type="transmembrane region" description="Helical" evidence="7">
    <location>
        <begin position="378"/>
        <end position="396"/>
    </location>
</feature>
<comment type="caution">
    <text evidence="9">The sequence shown here is derived from an EMBL/GenBank/DDBJ whole genome shotgun (WGS) entry which is preliminary data.</text>
</comment>
<keyword evidence="5 7" id="KW-1133">Transmembrane helix</keyword>
<evidence type="ECO:0000313" key="9">
    <source>
        <dbReference type="EMBL" id="GAA0936304.1"/>
    </source>
</evidence>
<dbReference type="PROSITE" id="PS00216">
    <property type="entry name" value="SUGAR_TRANSPORT_1"/>
    <property type="match status" value="1"/>
</dbReference>
<feature type="transmembrane region" description="Helical" evidence="7">
    <location>
        <begin position="33"/>
        <end position="52"/>
    </location>
</feature>
<evidence type="ECO:0000256" key="2">
    <source>
        <dbReference type="ARBA" id="ARBA00022448"/>
    </source>
</evidence>
<feature type="transmembrane region" description="Helical" evidence="7">
    <location>
        <begin position="283"/>
        <end position="302"/>
    </location>
</feature>
<keyword evidence="10" id="KW-1185">Reference proteome</keyword>
<dbReference type="Proteomes" id="UP001499967">
    <property type="component" value="Unassembled WGS sequence"/>
</dbReference>
<dbReference type="PANTHER" id="PTHR43045:SF1">
    <property type="entry name" value="SHIKIMATE TRANSPORTER"/>
    <property type="match status" value="1"/>
</dbReference>
<dbReference type="InterPro" id="IPR020846">
    <property type="entry name" value="MFS_dom"/>
</dbReference>
<dbReference type="PANTHER" id="PTHR43045">
    <property type="entry name" value="SHIKIMATE TRANSPORTER"/>
    <property type="match status" value="1"/>
</dbReference>
<dbReference type="CDD" id="cd17369">
    <property type="entry name" value="MFS_ShiA_like"/>
    <property type="match status" value="1"/>
</dbReference>
<feature type="transmembrane region" description="Helical" evidence="7">
    <location>
        <begin position="88"/>
        <end position="108"/>
    </location>
</feature>
<keyword evidence="3" id="KW-1003">Cell membrane</keyword>
<sequence length="416" mass="43345">MEWYDFFLYATASALVFNKIFFAADDPAVGTLLSLGTFGVGFLARPIGAVLFGSLGDRLGRKPSLVATLILMGVATTGIGLVPDYHTIGVWAPVLLVILRLLQGLGAGAEHAGATVFAAEYASPRRRGLFGAIPGSGLYVGVLLSSGIFGLFASMPDEAFLAWGWRIPFLISVALVAVGLFIRLRLDETPEFKEAEEHHEIVGSPLLTTFRSQWRSVLIVIGVVAGPFTATYAYQTYSLSYLTQQLGGSGSTGTLALTIASVVAIVAVPLAGGLSDRIGRRPVIIGGSVFSAAFAFPFFWLLHSGPVGVILAMVGGVGIGVPLMLGAQGALLAELFNARNRFTGFSVSRELGSVLFAGMTPLVAAALVVAAGGASWPVSSYVVGACLLTLVVGIAIRETRPTDTAPTPPRSTSVVP</sequence>
<feature type="transmembrane region" description="Helical" evidence="7">
    <location>
        <begin position="308"/>
        <end position="333"/>
    </location>
</feature>
<evidence type="ECO:0000256" key="7">
    <source>
        <dbReference type="SAM" id="Phobius"/>
    </source>
</evidence>
<feature type="domain" description="Major facilitator superfamily (MFS) profile" evidence="8">
    <location>
        <begin position="1"/>
        <end position="400"/>
    </location>
</feature>
<reference evidence="9 10" key="1">
    <citation type="journal article" date="2019" name="Int. J. Syst. Evol. Microbiol.">
        <title>The Global Catalogue of Microorganisms (GCM) 10K type strain sequencing project: providing services to taxonomists for standard genome sequencing and annotation.</title>
        <authorList>
            <consortium name="The Broad Institute Genomics Platform"/>
            <consortium name="The Broad Institute Genome Sequencing Center for Infectious Disease"/>
            <person name="Wu L."/>
            <person name="Ma J."/>
        </authorList>
    </citation>
    <scope>NUCLEOTIDE SEQUENCE [LARGE SCALE GENOMIC DNA]</scope>
    <source>
        <strain evidence="9 10">JCM 11117</strain>
    </source>
</reference>
<name>A0ABN1Q2H7_9PSEU</name>
<dbReference type="InterPro" id="IPR011701">
    <property type="entry name" value="MFS"/>
</dbReference>
<evidence type="ECO:0000256" key="3">
    <source>
        <dbReference type="ARBA" id="ARBA00022475"/>
    </source>
</evidence>
<dbReference type="InterPro" id="IPR005829">
    <property type="entry name" value="Sugar_transporter_CS"/>
</dbReference>
<feature type="transmembrane region" description="Helical" evidence="7">
    <location>
        <begin position="64"/>
        <end position="82"/>
    </location>
</feature>
<evidence type="ECO:0000256" key="4">
    <source>
        <dbReference type="ARBA" id="ARBA00022692"/>
    </source>
</evidence>
<dbReference type="InterPro" id="IPR036259">
    <property type="entry name" value="MFS_trans_sf"/>
</dbReference>
<dbReference type="Gene3D" id="1.20.1250.20">
    <property type="entry name" value="MFS general substrate transporter like domains"/>
    <property type="match status" value="2"/>
</dbReference>
<dbReference type="PROSITE" id="PS00217">
    <property type="entry name" value="SUGAR_TRANSPORT_2"/>
    <property type="match status" value="1"/>
</dbReference>
<feature type="transmembrane region" description="Helical" evidence="7">
    <location>
        <begin position="165"/>
        <end position="184"/>
    </location>
</feature>
<organism evidence="9 10">
    <name type="scientific">Pseudonocardia zijingensis</name>
    <dbReference type="NCBI Taxonomy" id="153376"/>
    <lineage>
        <taxon>Bacteria</taxon>
        <taxon>Bacillati</taxon>
        <taxon>Actinomycetota</taxon>
        <taxon>Actinomycetes</taxon>
        <taxon>Pseudonocardiales</taxon>
        <taxon>Pseudonocardiaceae</taxon>
        <taxon>Pseudonocardia</taxon>
    </lineage>
</organism>
<accession>A0ABN1Q2H7</accession>
<keyword evidence="2" id="KW-0813">Transport</keyword>
<feature type="transmembrane region" description="Helical" evidence="7">
    <location>
        <begin position="216"/>
        <end position="234"/>
    </location>
</feature>
<proteinExistence type="predicted"/>
<feature type="transmembrane region" description="Helical" evidence="7">
    <location>
        <begin position="254"/>
        <end position="271"/>
    </location>
</feature>
<dbReference type="EMBL" id="BAAAHP010000075">
    <property type="protein sequence ID" value="GAA0936304.1"/>
    <property type="molecule type" value="Genomic_DNA"/>
</dbReference>
<gene>
    <name evidence="9" type="ORF">GCM10009559_28620</name>
</gene>